<protein>
    <submittedName>
        <fullName evidence="4">Alpha beta hydrolase fold protein</fullName>
    </submittedName>
</protein>
<evidence type="ECO:0000313" key="5">
    <source>
        <dbReference type="Proteomes" id="UP000807769"/>
    </source>
</evidence>
<evidence type="ECO:0000256" key="1">
    <source>
        <dbReference type="ARBA" id="ARBA00006886"/>
    </source>
</evidence>
<dbReference type="Pfam" id="PF00561">
    <property type="entry name" value="Abhydrolase_1"/>
    <property type="match status" value="1"/>
</dbReference>
<gene>
    <name evidence="4" type="ORF">BJ212DRAFT_1434566</name>
</gene>
<sequence length="336" mass="37674">MSQVAEIQYYHHGRFRVAGGMLPDAITAYQTFGDPKNPVIVFPTCYMGKLDSQSYMVGENKVLDPRKYYVVTIALFSNGESSSPSNTPVPYNGPYFPTVTYEDNVRAQYAVLTQKLGVKKVFCVIGFSMGAQQAYYWSVMYPDFLERYIPICGSARTSPHNQCILEGPKAALSASKDFQDGHYKSIPQHGIRAFGRVLNAWAHSQAWYAKKGFLFNGKYTNLNDFLREDCEGGLLEWDANDLLTLLNTWQMGDVSLIRDGSQFADCLGAIKARGLIMPCKKDLYFAPEDSQNEIKFLNNARLVIIDSEWGHVAGAGANVHDDVFIQAEVMKFLEEP</sequence>
<dbReference type="PANTHER" id="PTHR32268:SF15">
    <property type="entry name" value="HOMOSERINE ACETYLTRANSFERASE FAMILY PROTEIN (AFU_ORTHOLOGUE AFUA_1G15350)"/>
    <property type="match status" value="1"/>
</dbReference>
<feature type="domain" description="AB hydrolase-1" evidence="3">
    <location>
        <begin position="38"/>
        <end position="199"/>
    </location>
</feature>
<dbReference type="InterPro" id="IPR029058">
    <property type="entry name" value="AB_hydrolase_fold"/>
</dbReference>
<dbReference type="AlphaFoldDB" id="A0A9P7E652"/>
<dbReference type="InterPro" id="IPR000073">
    <property type="entry name" value="AB_hydrolase_1"/>
</dbReference>
<dbReference type="InterPro" id="IPR008220">
    <property type="entry name" value="HAT_MetX-like"/>
</dbReference>
<comment type="similarity">
    <text evidence="1">Belongs to the AB hydrolase superfamily. MetX family.</text>
</comment>
<accession>A0A9P7E652</accession>
<dbReference type="RefSeq" id="XP_041190262.1">
    <property type="nucleotide sequence ID" value="XM_041337716.1"/>
</dbReference>
<comment type="caution">
    <text evidence="4">The sequence shown here is derived from an EMBL/GenBank/DDBJ whole genome shotgun (WGS) entry which is preliminary data.</text>
</comment>
<dbReference type="Gene3D" id="3.40.50.1820">
    <property type="entry name" value="alpha/beta hydrolase"/>
    <property type="match status" value="1"/>
</dbReference>
<dbReference type="PIRSF" id="PIRSF000443">
    <property type="entry name" value="Homoser_Ac_trans"/>
    <property type="match status" value="1"/>
</dbReference>
<reference evidence="4" key="1">
    <citation type="journal article" date="2020" name="New Phytol.">
        <title>Comparative genomics reveals dynamic genome evolution in host specialist ectomycorrhizal fungi.</title>
        <authorList>
            <person name="Lofgren L.A."/>
            <person name="Nguyen N.H."/>
            <person name="Vilgalys R."/>
            <person name="Ruytinx J."/>
            <person name="Liao H.L."/>
            <person name="Branco S."/>
            <person name="Kuo A."/>
            <person name="LaButti K."/>
            <person name="Lipzen A."/>
            <person name="Andreopoulos W."/>
            <person name="Pangilinan J."/>
            <person name="Riley R."/>
            <person name="Hundley H."/>
            <person name="Na H."/>
            <person name="Barry K."/>
            <person name="Grigoriev I.V."/>
            <person name="Stajich J.E."/>
            <person name="Kennedy P.G."/>
        </authorList>
    </citation>
    <scope>NUCLEOTIDE SEQUENCE</scope>
    <source>
        <strain evidence="4">MN1</strain>
    </source>
</reference>
<dbReference type="PANTHER" id="PTHR32268">
    <property type="entry name" value="HOMOSERINE O-ACETYLTRANSFERASE"/>
    <property type="match status" value="1"/>
</dbReference>
<name>A0A9P7E652_9AGAM</name>
<feature type="active site" description="Nucleophile" evidence="2">
    <location>
        <position position="128"/>
    </location>
</feature>
<evidence type="ECO:0000259" key="3">
    <source>
        <dbReference type="Pfam" id="PF00561"/>
    </source>
</evidence>
<dbReference type="SUPFAM" id="SSF53474">
    <property type="entry name" value="alpha/beta-Hydrolases"/>
    <property type="match status" value="1"/>
</dbReference>
<dbReference type="GeneID" id="64631732"/>
<dbReference type="Proteomes" id="UP000807769">
    <property type="component" value="Unassembled WGS sequence"/>
</dbReference>
<evidence type="ECO:0000256" key="2">
    <source>
        <dbReference type="PIRSR" id="PIRSR000443-1"/>
    </source>
</evidence>
<dbReference type="GO" id="GO:0016747">
    <property type="term" value="F:acyltransferase activity, transferring groups other than amino-acyl groups"/>
    <property type="evidence" value="ECO:0007669"/>
    <property type="project" value="InterPro"/>
</dbReference>
<organism evidence="4 5">
    <name type="scientific">Suillus subaureus</name>
    <dbReference type="NCBI Taxonomy" id="48587"/>
    <lineage>
        <taxon>Eukaryota</taxon>
        <taxon>Fungi</taxon>
        <taxon>Dikarya</taxon>
        <taxon>Basidiomycota</taxon>
        <taxon>Agaricomycotina</taxon>
        <taxon>Agaricomycetes</taxon>
        <taxon>Agaricomycetidae</taxon>
        <taxon>Boletales</taxon>
        <taxon>Suillineae</taxon>
        <taxon>Suillaceae</taxon>
        <taxon>Suillus</taxon>
    </lineage>
</organism>
<keyword evidence="4" id="KW-0378">Hydrolase</keyword>
<proteinExistence type="inferred from homology"/>
<dbReference type="EMBL" id="JABBWG010000028">
    <property type="protein sequence ID" value="KAG1811841.1"/>
    <property type="molecule type" value="Genomic_DNA"/>
</dbReference>
<feature type="active site" evidence="2">
    <location>
        <position position="282"/>
    </location>
</feature>
<evidence type="ECO:0000313" key="4">
    <source>
        <dbReference type="EMBL" id="KAG1811841.1"/>
    </source>
</evidence>
<dbReference type="GO" id="GO:0016787">
    <property type="term" value="F:hydrolase activity"/>
    <property type="evidence" value="ECO:0007669"/>
    <property type="project" value="UniProtKB-KW"/>
</dbReference>
<keyword evidence="5" id="KW-1185">Reference proteome</keyword>
<feature type="active site" evidence="2">
    <location>
        <position position="311"/>
    </location>
</feature>
<dbReference type="OrthoDB" id="9972683at2759"/>